<accession>A0ABN7GCB7</accession>
<dbReference type="Proteomes" id="UP000626656">
    <property type="component" value="Unassembled WGS sequence"/>
</dbReference>
<evidence type="ECO:0000313" key="2">
    <source>
        <dbReference type="Proteomes" id="UP000626656"/>
    </source>
</evidence>
<protein>
    <submittedName>
        <fullName evidence="1">Uncharacterized protein</fullName>
    </submittedName>
</protein>
<gene>
    <name evidence="1" type="ORF">AZO1586I_1719</name>
</gene>
<sequence>MIDPIKDDTHFIRGDECFCENISGSPLLTNLICVLLQ</sequence>
<evidence type="ECO:0000313" key="1">
    <source>
        <dbReference type="EMBL" id="CAB5506943.1"/>
    </source>
</evidence>
<comment type="caution">
    <text evidence="1">The sequence shown here is derived from an EMBL/GenBank/DDBJ whole genome shotgun (WGS) entry which is preliminary data.</text>
</comment>
<keyword evidence="2" id="KW-1185">Reference proteome</keyword>
<proteinExistence type="predicted"/>
<organism evidence="1 2">
    <name type="scientific">Bathymodiolus thermophilus thioautotrophic gill symbiont</name>
    <dbReference type="NCBI Taxonomy" id="2360"/>
    <lineage>
        <taxon>Bacteria</taxon>
        <taxon>Pseudomonadati</taxon>
        <taxon>Pseudomonadota</taxon>
        <taxon>Gammaproteobacteria</taxon>
        <taxon>sulfur-oxidizing symbionts</taxon>
    </lineage>
</organism>
<dbReference type="EMBL" id="CAHJWF010000362">
    <property type="protein sequence ID" value="CAB5506943.1"/>
    <property type="molecule type" value="Genomic_DNA"/>
</dbReference>
<reference evidence="1 2" key="1">
    <citation type="submission" date="2020-05" db="EMBL/GenBank/DDBJ databases">
        <authorList>
            <person name="Petersen J."/>
            <person name="Sayavedra L."/>
        </authorList>
    </citation>
    <scope>NUCLEOTIDE SEQUENCE [LARGE SCALE GENOMIC DNA]</scope>
    <source>
        <strain evidence="1">B azoricus SOX ET2 1586I</strain>
    </source>
</reference>
<name>A0ABN7GCB7_9GAMM</name>